<dbReference type="RefSeq" id="WP_104709698.1">
    <property type="nucleotide sequence ID" value="NZ_PTRA01000001.1"/>
</dbReference>
<evidence type="ECO:0000313" key="4">
    <source>
        <dbReference type="Proteomes" id="UP000239590"/>
    </source>
</evidence>
<dbReference type="Proteomes" id="UP000239590">
    <property type="component" value="Unassembled WGS sequence"/>
</dbReference>
<accession>A0A2S7IL86</accession>
<keyword evidence="4" id="KW-1185">Reference proteome</keyword>
<feature type="transmembrane region" description="Helical" evidence="2">
    <location>
        <begin position="46"/>
        <end position="64"/>
    </location>
</feature>
<comment type="caution">
    <text evidence="3">The sequence shown here is derived from an EMBL/GenBank/DDBJ whole genome shotgun (WGS) entry which is preliminary data.</text>
</comment>
<keyword evidence="2" id="KW-1133">Transmembrane helix</keyword>
<protein>
    <submittedName>
        <fullName evidence="3">Uncharacterized protein</fullName>
    </submittedName>
</protein>
<feature type="region of interest" description="Disordered" evidence="1">
    <location>
        <begin position="75"/>
        <end position="194"/>
    </location>
</feature>
<feature type="compositionally biased region" description="Polar residues" evidence="1">
    <location>
        <begin position="91"/>
        <end position="136"/>
    </location>
</feature>
<evidence type="ECO:0000256" key="2">
    <source>
        <dbReference type="SAM" id="Phobius"/>
    </source>
</evidence>
<name>A0A2S7IL86_9BACT</name>
<evidence type="ECO:0000313" key="3">
    <source>
        <dbReference type="EMBL" id="PQA58482.1"/>
    </source>
</evidence>
<organism evidence="3 4">
    <name type="scientific">Siphonobacter curvatus</name>
    <dbReference type="NCBI Taxonomy" id="2094562"/>
    <lineage>
        <taxon>Bacteria</taxon>
        <taxon>Pseudomonadati</taxon>
        <taxon>Bacteroidota</taxon>
        <taxon>Cytophagia</taxon>
        <taxon>Cytophagales</taxon>
        <taxon>Cytophagaceae</taxon>
        <taxon>Siphonobacter</taxon>
    </lineage>
</organism>
<keyword evidence="2" id="KW-0812">Transmembrane</keyword>
<evidence type="ECO:0000256" key="1">
    <source>
        <dbReference type="SAM" id="MobiDB-lite"/>
    </source>
</evidence>
<dbReference type="EMBL" id="PTRA01000001">
    <property type="protein sequence ID" value="PQA58482.1"/>
    <property type="molecule type" value="Genomic_DNA"/>
</dbReference>
<dbReference type="OrthoDB" id="1523584at2"/>
<gene>
    <name evidence="3" type="ORF">C5O19_02065</name>
</gene>
<sequence length="448" mass="50634">MSDDQLDDLFRQAASGYEPPFDPEAWKRMEQKLGGDQYFKSAIKRFTLIEALVVLSMLGLFWWASHGPIPAKMGTEPSETAVVSEAKPSTRVESATTSQPSSAQRNPEASPLASSNSKKAIRTTNEDTSINRSSIVRQPLKPIHRPTTPSRYASEAPLVASGVSPRKARTSGFRNQSISDYSKRQSRRREEETLVPKLAVPQPTVSADTSITKLETNALATLSWKALPIDLAFQVPDLEQPNEPEASVPKPQPRWALQLMLSPDFTRVPGRKAATGVNTGLQLEYRLAPRWRVAAGVIYSLKNYAATSYDYRPYKGYWTTYHRPDQIDATCRMLDLPLSVTFDAWKIKQNQLFVSLGSTSYLMLRENYRYQYATYEYDIEQKRTGNHWLATVNLSLGFERPITSRLQLRIEPFVKMPLGGVGFGNVRLRTEGVFFTLRYHLQKPTIKF</sequence>
<keyword evidence="2" id="KW-0472">Membrane</keyword>
<reference evidence="4" key="1">
    <citation type="submission" date="2018-02" db="EMBL/GenBank/DDBJ databases">
        <title>Genome sequencing of Solimonas sp. HR-BB.</title>
        <authorList>
            <person name="Lee Y."/>
            <person name="Jeon C.O."/>
        </authorList>
    </citation>
    <scope>NUCLEOTIDE SEQUENCE [LARGE SCALE GENOMIC DNA]</scope>
    <source>
        <strain evidence="4">HR-U</strain>
    </source>
</reference>
<proteinExistence type="predicted"/>
<dbReference type="AlphaFoldDB" id="A0A2S7IL86"/>